<dbReference type="EMBL" id="CH473948">
    <property type="protein sequence ID" value="EDM03975.1"/>
    <property type="molecule type" value="Genomic_DNA"/>
</dbReference>
<accession>A6HD71</accession>
<protein>
    <submittedName>
        <fullName evidence="2">RCG32910, isoform CRA_a</fullName>
    </submittedName>
</protein>
<organism evidence="2 3">
    <name type="scientific">Rattus norvegicus</name>
    <name type="common">Rat</name>
    <dbReference type="NCBI Taxonomy" id="10116"/>
    <lineage>
        <taxon>Eukaryota</taxon>
        <taxon>Metazoa</taxon>
        <taxon>Chordata</taxon>
        <taxon>Craniata</taxon>
        <taxon>Vertebrata</taxon>
        <taxon>Euteleostomi</taxon>
        <taxon>Mammalia</taxon>
        <taxon>Eutheria</taxon>
        <taxon>Euarchontoglires</taxon>
        <taxon>Glires</taxon>
        <taxon>Rodentia</taxon>
        <taxon>Myomorpha</taxon>
        <taxon>Muroidea</taxon>
        <taxon>Muridae</taxon>
        <taxon>Murinae</taxon>
        <taxon>Rattus</taxon>
    </lineage>
</organism>
<evidence type="ECO:0000256" key="1">
    <source>
        <dbReference type="SAM" id="MobiDB-lite"/>
    </source>
</evidence>
<sequence length="85" mass="8775">MPAAGAADRATHARAALCTASGTLAPCKSGAKACVQSSEWPEAPHHLPIPRGDPRDLHSGPRGERPICVRSLAAGRATAGWLPCR</sequence>
<feature type="compositionally biased region" description="Basic and acidic residues" evidence="1">
    <location>
        <begin position="52"/>
        <end position="62"/>
    </location>
</feature>
<evidence type="ECO:0000313" key="2">
    <source>
        <dbReference type="EMBL" id="EDM03975.1"/>
    </source>
</evidence>
<dbReference type="AlphaFoldDB" id="A6HD71"/>
<reference evidence="2 3" key="1">
    <citation type="submission" date="2005-07" db="EMBL/GenBank/DDBJ databases">
        <authorList>
            <person name="Mural R.J."/>
            <person name="Li P.W."/>
            <person name="Adams M.D."/>
            <person name="Amanatides P.G."/>
            <person name="Baden-Tillson H."/>
            <person name="Barnstead M."/>
            <person name="Chin S.H."/>
            <person name="Dew I."/>
            <person name="Evans C.A."/>
            <person name="Ferriera S."/>
            <person name="Flanigan M."/>
            <person name="Fosler C."/>
            <person name="Glodek A."/>
            <person name="Gu Z."/>
            <person name="Holt R.A."/>
            <person name="Jennings D."/>
            <person name="Kraft C.L."/>
            <person name="Lu F."/>
            <person name="Nguyen T."/>
            <person name="Nusskern D.R."/>
            <person name="Pfannkoch C.M."/>
            <person name="Sitter C."/>
            <person name="Sutton G.G."/>
            <person name="Venter J.C."/>
            <person name="Wang Z."/>
            <person name="Woodage T."/>
            <person name="Zheng X.H."/>
            <person name="Zhong F."/>
        </authorList>
    </citation>
    <scope>NUCLEOTIDE SEQUENCE [LARGE SCALE GENOMIC DNA]</scope>
    <source>
        <strain>BN</strain>
        <strain evidence="3">Sprague-Dawley</strain>
    </source>
</reference>
<proteinExistence type="predicted"/>
<dbReference type="Proteomes" id="UP000234681">
    <property type="component" value="Chromosome 10"/>
</dbReference>
<gene>
    <name evidence="2" type="ORF">rCG_32910</name>
</gene>
<feature type="region of interest" description="Disordered" evidence="1">
    <location>
        <begin position="39"/>
        <end position="62"/>
    </location>
</feature>
<name>A6HD71_RAT</name>
<evidence type="ECO:0000313" key="3">
    <source>
        <dbReference type="Proteomes" id="UP000234681"/>
    </source>
</evidence>